<organism evidence="1 2">
    <name type="scientific">Desulfoluna limicola</name>
    <dbReference type="NCBI Taxonomy" id="2810562"/>
    <lineage>
        <taxon>Bacteria</taxon>
        <taxon>Pseudomonadati</taxon>
        <taxon>Thermodesulfobacteriota</taxon>
        <taxon>Desulfobacteria</taxon>
        <taxon>Desulfobacterales</taxon>
        <taxon>Desulfolunaceae</taxon>
        <taxon>Desulfoluna</taxon>
    </lineage>
</organism>
<keyword evidence="2" id="KW-1185">Reference proteome</keyword>
<name>A0ABN6F2Q4_9BACT</name>
<reference evidence="1 2" key="1">
    <citation type="submission" date="2021-02" db="EMBL/GenBank/DDBJ databases">
        <title>Complete genome of Desulfoluna sp. strain ASN36.</title>
        <authorList>
            <person name="Takahashi A."/>
            <person name="Kojima H."/>
            <person name="Fukui M."/>
        </authorList>
    </citation>
    <scope>NUCLEOTIDE SEQUENCE [LARGE SCALE GENOMIC DNA]</scope>
    <source>
        <strain evidence="1 2">ASN36</strain>
    </source>
</reference>
<dbReference type="Proteomes" id="UP001320148">
    <property type="component" value="Chromosome"/>
</dbReference>
<proteinExistence type="predicted"/>
<protein>
    <submittedName>
        <fullName evidence="1">Uncharacterized protein</fullName>
    </submittedName>
</protein>
<evidence type="ECO:0000313" key="2">
    <source>
        <dbReference type="Proteomes" id="UP001320148"/>
    </source>
</evidence>
<sequence>MSGPGRLRGQAGIRQVSLTYDLSKQMFIIGHGGVNKDQFTGGGVMKGR</sequence>
<evidence type="ECO:0000313" key="1">
    <source>
        <dbReference type="EMBL" id="BCS96191.1"/>
    </source>
</evidence>
<gene>
    <name evidence="1" type="ORF">DSLASN_18230</name>
</gene>
<dbReference type="EMBL" id="AP024488">
    <property type="protein sequence ID" value="BCS96191.1"/>
    <property type="molecule type" value="Genomic_DNA"/>
</dbReference>
<accession>A0ABN6F2Q4</accession>